<dbReference type="AlphaFoldDB" id="A0A8T0IVG0"/>
<evidence type="ECO:0000256" key="3">
    <source>
        <dbReference type="ARBA" id="ARBA00022989"/>
    </source>
</evidence>
<evidence type="ECO:0000313" key="8">
    <source>
        <dbReference type="Proteomes" id="UP000822688"/>
    </source>
</evidence>
<dbReference type="EMBL" id="CM026422">
    <property type="protein sequence ID" value="KAG0586353.1"/>
    <property type="molecule type" value="Genomic_DNA"/>
</dbReference>
<keyword evidence="4 6" id="KW-0472">Membrane</keyword>
<feature type="transmembrane region" description="Helical" evidence="6">
    <location>
        <begin position="205"/>
        <end position="223"/>
    </location>
</feature>
<gene>
    <name evidence="7" type="ORF">KC19_2G084300</name>
</gene>
<sequence length="366" mass="41329">MGGVEEEVGVEGVQGVGVRRRTIRAEEGKGLERSSSSPREKARELWSNVKHQLVEFSALPEYLRDNNYILGHYRVNYPFKRALLSVFSMHNETFNVWTHLVGFFIFLGLTIYTATHLPAIVEPTTLQRWHSGITESLPSYLQLPEALSSCVPGTYDGTQCVERPITRWPFFVFLGGAMFCLLASATCHLFGCLSQRFFYALMRMDYAGISTLIAASFYPPVYYSFMCNPFLCKMYLGIITTMGLVTIVASLLPVFQSAEYRPFRAALFFTMGVSGIIPCVHKILLYQDEPVAYQTLYMEISMGIMYGLGALIYATRIPERWKPGTFDIIGNSHQLFHILVVAGAYTHYQGGLLYLKWRDVTGCPVP</sequence>
<feature type="transmembrane region" description="Helical" evidence="6">
    <location>
        <begin position="235"/>
        <end position="254"/>
    </location>
</feature>
<comment type="subcellular location">
    <subcellularLocation>
        <location evidence="1">Membrane</location>
        <topology evidence="1">Multi-pass membrane protein</topology>
    </subcellularLocation>
</comment>
<feature type="transmembrane region" description="Helical" evidence="6">
    <location>
        <begin position="296"/>
        <end position="314"/>
    </location>
</feature>
<evidence type="ECO:0000313" key="7">
    <source>
        <dbReference type="EMBL" id="KAG0586353.1"/>
    </source>
</evidence>
<keyword evidence="3 6" id="KW-1133">Transmembrane helix</keyword>
<feature type="binding site" evidence="5">
    <location>
        <position position="333"/>
    </location>
    <ligand>
        <name>Zn(2+)</name>
        <dbReference type="ChEBI" id="CHEBI:29105"/>
    </ligand>
</feature>
<evidence type="ECO:0000256" key="1">
    <source>
        <dbReference type="ARBA" id="ARBA00004141"/>
    </source>
</evidence>
<keyword evidence="2 6" id="KW-0812">Transmembrane</keyword>
<accession>A0A8T0IVG0</accession>
<dbReference type="PANTHER" id="PTHR20855:SF132">
    <property type="entry name" value="HEPTAHELICAL TRANSMEMBRANE PROTEIN 4-LIKE"/>
    <property type="match status" value="1"/>
</dbReference>
<feature type="binding site" evidence="5">
    <location>
        <position position="188"/>
    </location>
    <ligand>
        <name>Zn(2+)</name>
        <dbReference type="ChEBI" id="CHEBI:29105"/>
    </ligand>
</feature>
<dbReference type="GO" id="GO:0038023">
    <property type="term" value="F:signaling receptor activity"/>
    <property type="evidence" value="ECO:0007669"/>
    <property type="project" value="TreeGrafter"/>
</dbReference>
<proteinExistence type="predicted"/>
<feature type="binding site" evidence="5">
    <location>
        <position position="337"/>
    </location>
    <ligand>
        <name>Zn(2+)</name>
        <dbReference type="ChEBI" id="CHEBI:29105"/>
    </ligand>
</feature>
<keyword evidence="5" id="KW-0479">Metal-binding</keyword>
<feature type="transmembrane region" description="Helical" evidence="6">
    <location>
        <begin position="94"/>
        <end position="114"/>
    </location>
</feature>
<organism evidence="7 8">
    <name type="scientific">Ceratodon purpureus</name>
    <name type="common">Fire moss</name>
    <name type="synonym">Dicranum purpureum</name>
    <dbReference type="NCBI Taxonomy" id="3225"/>
    <lineage>
        <taxon>Eukaryota</taxon>
        <taxon>Viridiplantae</taxon>
        <taxon>Streptophyta</taxon>
        <taxon>Embryophyta</taxon>
        <taxon>Bryophyta</taxon>
        <taxon>Bryophytina</taxon>
        <taxon>Bryopsida</taxon>
        <taxon>Dicranidae</taxon>
        <taxon>Pseudoditrichales</taxon>
        <taxon>Ditrichaceae</taxon>
        <taxon>Ceratodon</taxon>
    </lineage>
</organism>
<evidence type="ECO:0000256" key="5">
    <source>
        <dbReference type="PIRSR" id="PIRSR604254-1"/>
    </source>
</evidence>
<evidence type="ECO:0000256" key="2">
    <source>
        <dbReference type="ARBA" id="ARBA00022692"/>
    </source>
</evidence>
<feature type="transmembrane region" description="Helical" evidence="6">
    <location>
        <begin position="266"/>
        <end position="284"/>
    </location>
</feature>
<name>A0A8T0IVG0_CERPU</name>
<dbReference type="GO" id="GO:0009744">
    <property type="term" value="P:response to sucrose"/>
    <property type="evidence" value="ECO:0007669"/>
    <property type="project" value="UniProtKB-ARBA"/>
</dbReference>
<reference evidence="7" key="1">
    <citation type="submission" date="2020-06" db="EMBL/GenBank/DDBJ databases">
        <title>WGS assembly of Ceratodon purpureus strain R40.</title>
        <authorList>
            <person name="Carey S.B."/>
            <person name="Jenkins J."/>
            <person name="Shu S."/>
            <person name="Lovell J.T."/>
            <person name="Sreedasyam A."/>
            <person name="Maumus F."/>
            <person name="Tiley G.P."/>
            <person name="Fernandez-Pozo N."/>
            <person name="Barry K."/>
            <person name="Chen C."/>
            <person name="Wang M."/>
            <person name="Lipzen A."/>
            <person name="Daum C."/>
            <person name="Saski C.A."/>
            <person name="Payton A.C."/>
            <person name="Mcbreen J.C."/>
            <person name="Conrad R.E."/>
            <person name="Kollar L.M."/>
            <person name="Olsson S."/>
            <person name="Huttunen S."/>
            <person name="Landis J.B."/>
            <person name="Wickett N.J."/>
            <person name="Johnson M.G."/>
            <person name="Rensing S.A."/>
            <person name="Grimwood J."/>
            <person name="Schmutz J."/>
            <person name="Mcdaniel S.F."/>
        </authorList>
    </citation>
    <scope>NUCLEOTIDE SEQUENCE</scope>
    <source>
        <strain evidence="7">R40</strain>
    </source>
</reference>
<dbReference type="GO" id="GO:0016020">
    <property type="term" value="C:membrane"/>
    <property type="evidence" value="ECO:0007669"/>
    <property type="project" value="UniProtKB-SubCell"/>
</dbReference>
<dbReference type="Pfam" id="PF03006">
    <property type="entry name" value="HlyIII"/>
    <property type="match status" value="1"/>
</dbReference>
<protein>
    <submittedName>
        <fullName evidence="7">Uncharacterized protein</fullName>
    </submittedName>
</protein>
<keyword evidence="5" id="KW-0862">Zinc</keyword>
<keyword evidence="8" id="KW-1185">Reference proteome</keyword>
<dbReference type="GO" id="GO:0046872">
    <property type="term" value="F:metal ion binding"/>
    <property type="evidence" value="ECO:0007669"/>
    <property type="project" value="UniProtKB-KW"/>
</dbReference>
<dbReference type="InterPro" id="IPR004254">
    <property type="entry name" value="AdipoR/HlyIII-related"/>
</dbReference>
<comment type="caution">
    <text evidence="7">The sequence shown here is derived from an EMBL/GenBank/DDBJ whole genome shotgun (WGS) entry which is preliminary data.</text>
</comment>
<feature type="transmembrane region" description="Helical" evidence="6">
    <location>
        <begin position="170"/>
        <end position="193"/>
    </location>
</feature>
<dbReference type="GO" id="GO:0009725">
    <property type="term" value="P:response to hormone"/>
    <property type="evidence" value="ECO:0007669"/>
    <property type="project" value="TreeGrafter"/>
</dbReference>
<dbReference type="PANTHER" id="PTHR20855">
    <property type="entry name" value="ADIPOR/PROGESTIN RECEPTOR-RELATED"/>
    <property type="match status" value="1"/>
</dbReference>
<evidence type="ECO:0000256" key="6">
    <source>
        <dbReference type="SAM" id="Phobius"/>
    </source>
</evidence>
<dbReference type="Proteomes" id="UP000822688">
    <property type="component" value="Chromosome 2"/>
</dbReference>
<evidence type="ECO:0000256" key="4">
    <source>
        <dbReference type="ARBA" id="ARBA00023136"/>
    </source>
</evidence>